<dbReference type="OrthoDB" id="70250at2759"/>
<keyword evidence="2" id="KW-1185">Reference proteome</keyword>
<feature type="transmembrane region" description="Helical" evidence="1">
    <location>
        <begin position="357"/>
        <end position="375"/>
    </location>
</feature>
<feature type="transmembrane region" description="Helical" evidence="1">
    <location>
        <begin position="138"/>
        <end position="160"/>
    </location>
</feature>
<keyword evidence="1" id="KW-0472">Membrane</keyword>
<dbReference type="GO" id="GO:0006506">
    <property type="term" value="P:GPI anchor biosynthetic process"/>
    <property type="evidence" value="ECO:0007669"/>
    <property type="project" value="InterPro"/>
</dbReference>
<gene>
    <name evidence="3 4" type="primary">LOC115874378</name>
</gene>
<evidence type="ECO:0000256" key="1">
    <source>
        <dbReference type="SAM" id="Phobius"/>
    </source>
</evidence>
<organism evidence="2 3">
    <name type="scientific">Sitophilus oryzae</name>
    <name type="common">Rice weevil</name>
    <name type="synonym">Curculio oryzae</name>
    <dbReference type="NCBI Taxonomy" id="7048"/>
    <lineage>
        <taxon>Eukaryota</taxon>
        <taxon>Metazoa</taxon>
        <taxon>Ecdysozoa</taxon>
        <taxon>Arthropoda</taxon>
        <taxon>Hexapoda</taxon>
        <taxon>Insecta</taxon>
        <taxon>Pterygota</taxon>
        <taxon>Neoptera</taxon>
        <taxon>Endopterygota</taxon>
        <taxon>Coleoptera</taxon>
        <taxon>Polyphaga</taxon>
        <taxon>Cucujiformia</taxon>
        <taxon>Curculionidae</taxon>
        <taxon>Dryophthorinae</taxon>
        <taxon>Sitophilus</taxon>
    </lineage>
</organism>
<feature type="transmembrane region" description="Helical" evidence="1">
    <location>
        <begin position="381"/>
        <end position="400"/>
    </location>
</feature>
<proteinExistence type="predicted"/>
<dbReference type="RefSeq" id="XP_030745385.1">
    <property type="nucleotide sequence ID" value="XM_030889525.1"/>
</dbReference>
<dbReference type="InterPro" id="IPR007720">
    <property type="entry name" value="PigQ/GPI1"/>
</dbReference>
<dbReference type="RefSeq" id="XP_030745384.1">
    <property type="nucleotide sequence ID" value="XM_030889524.1"/>
</dbReference>
<accession>A0A6J2X378</accession>
<evidence type="ECO:0000313" key="3">
    <source>
        <dbReference type="RefSeq" id="XP_030745384.1"/>
    </source>
</evidence>
<sequence>MNRNTLILIPNSLSTNKTGFIEGLYRDYGCLKVYYITSDEVKDKSKDVIGYCSQILTPNLFFENTILFEYGTNKIHLNDKETNFHQITELVYDYAVFKSTNITFSEKKYGIHIKQLSEGISKSSNINQSILKQQFVKVLSCISFITSFLLLIFSKFFPIINNSAILSYTYTSCRNIDEFVNILRNQEVISLKIYNKIVAKIIDIILGCAFIYFCLKYKYAIVTKFEQITEDLVSLLRNLLIYLMGSPIGLKLNYAFNHSLARFFFYHINLWRVFLEAIQPHLEANFKILLIPGIFGISYQIALLCDIISVTTFHIYCIYVYAARLFHLQIRGLSTLWRLFIGRKFNPLRGRVDSCEYSSNQLFIGTLAFTILLFLLPTTTLYYTVFVTFRLVTVIVIGVLKRVTKLISNIPLYLTLLWVFGCPSMAGSVLVSYKHSTGSKNMRADLKLVSPPLLECIRAFSFNDKHHSESSLTPNFYHIFIGKLI</sequence>
<evidence type="ECO:0000313" key="2">
    <source>
        <dbReference type="Proteomes" id="UP000504635"/>
    </source>
</evidence>
<dbReference type="GeneID" id="115874378"/>
<reference evidence="3 4" key="1">
    <citation type="submission" date="2025-04" db="UniProtKB">
        <authorList>
            <consortium name="RefSeq"/>
        </authorList>
    </citation>
    <scope>IDENTIFICATION</scope>
    <source>
        <tissue evidence="3 4">Gonads</tissue>
    </source>
</reference>
<dbReference type="GO" id="GO:0016020">
    <property type="term" value="C:membrane"/>
    <property type="evidence" value="ECO:0007669"/>
    <property type="project" value="InterPro"/>
</dbReference>
<feature type="transmembrane region" description="Helical" evidence="1">
    <location>
        <begin position="197"/>
        <end position="215"/>
    </location>
</feature>
<name>A0A6J2X378_SITOR</name>
<evidence type="ECO:0000313" key="4">
    <source>
        <dbReference type="RefSeq" id="XP_030745385.1"/>
    </source>
</evidence>
<keyword evidence="1" id="KW-0812">Transmembrane</keyword>
<keyword evidence="1" id="KW-1133">Transmembrane helix</keyword>
<dbReference type="AlphaFoldDB" id="A0A6J2X378"/>
<dbReference type="Pfam" id="PF05024">
    <property type="entry name" value="Gpi1"/>
    <property type="match status" value="1"/>
</dbReference>
<dbReference type="GO" id="GO:0016757">
    <property type="term" value="F:glycosyltransferase activity"/>
    <property type="evidence" value="ECO:0007669"/>
    <property type="project" value="UniProtKB-KW"/>
</dbReference>
<feature type="transmembrane region" description="Helical" evidence="1">
    <location>
        <begin position="297"/>
        <end position="322"/>
    </location>
</feature>
<dbReference type="GO" id="GO:0005783">
    <property type="term" value="C:endoplasmic reticulum"/>
    <property type="evidence" value="ECO:0007669"/>
    <property type="project" value="TreeGrafter"/>
</dbReference>
<dbReference type="PANTHER" id="PTHR21329:SF3">
    <property type="entry name" value="PHOSPHATIDYLINOSITOL N-ACETYLGLUCOSAMINYLTRANSFERASE SUBUNIT Q"/>
    <property type="match status" value="1"/>
</dbReference>
<feature type="transmembrane region" description="Helical" evidence="1">
    <location>
        <begin position="412"/>
        <end position="433"/>
    </location>
</feature>
<keyword evidence="3 4" id="KW-0808">Transferase</keyword>
<dbReference type="Proteomes" id="UP000504635">
    <property type="component" value="Unplaced"/>
</dbReference>
<dbReference type="PANTHER" id="PTHR21329">
    <property type="entry name" value="PHOSPHATIDYLINOSITOL N-ACETYLGLUCOSAMINYLTRANSFERASE SUBUNIT Q-RELATED"/>
    <property type="match status" value="1"/>
</dbReference>
<protein>
    <submittedName>
        <fullName evidence="3 4">Phosphatidylinositol N-acetylglucosaminyltransferase subunit GPI1</fullName>
    </submittedName>
</protein>
<keyword evidence="3 4" id="KW-0328">Glycosyltransferase</keyword>
<dbReference type="KEGG" id="soy:115874378"/>
<dbReference type="CTD" id="117366"/>